<accession>Q3K7H5</accession>
<dbReference type="HOGENOM" id="CLU_1659251_0_0_6"/>
<evidence type="ECO:0000313" key="2">
    <source>
        <dbReference type="Proteomes" id="UP000002704"/>
    </source>
</evidence>
<protein>
    <submittedName>
        <fullName evidence="1">Uncharacterized protein</fullName>
    </submittedName>
</protein>
<name>Q3K7H5_PSEPF</name>
<dbReference type="AlphaFoldDB" id="Q3K7H5"/>
<proteinExistence type="predicted"/>
<evidence type="ECO:0000313" key="1">
    <source>
        <dbReference type="EMBL" id="ABA76279.1"/>
    </source>
</evidence>
<dbReference type="EMBL" id="CP000094">
    <property type="protein sequence ID" value="ABA76279.1"/>
    <property type="molecule type" value="Genomic_DNA"/>
</dbReference>
<organism evidence="1 2">
    <name type="scientific">Pseudomonas fluorescens (strain Pf0-1)</name>
    <dbReference type="NCBI Taxonomy" id="205922"/>
    <lineage>
        <taxon>Bacteria</taxon>
        <taxon>Pseudomonadati</taxon>
        <taxon>Pseudomonadota</taxon>
        <taxon>Gammaproteobacteria</taxon>
        <taxon>Pseudomonadales</taxon>
        <taxon>Pseudomonadaceae</taxon>
        <taxon>Pseudomonas</taxon>
    </lineage>
</organism>
<gene>
    <name evidence="1" type="ordered locus">Pfl01_4542</name>
</gene>
<sequence>MTHWFYKESDMRNGKLWMLVLFLLQVISGHAYAMTEDEMEEAYWADPGKFDAAAAAWDEARKPKPPNACETAWNNNTANHSCLTHTIAVEPNGKCTFDSITCKDGGTNPTSNWTGNTISEALSVVHVNSSTTYLDLTTTPEIVGHLNNCHGALTTSQCK</sequence>
<dbReference type="Proteomes" id="UP000002704">
    <property type="component" value="Chromosome"/>
</dbReference>
<reference evidence="1 2" key="1">
    <citation type="journal article" date="2009" name="Genome Biol.">
        <title>Genomic and genetic analyses of diversity and plant interactions of Pseudomonas fluorescens.</title>
        <authorList>
            <person name="Silby M.W."/>
            <person name="Cerdeno-Tarraga A.M."/>
            <person name="Vernikos G.S."/>
            <person name="Giddens S.R."/>
            <person name="Jackson R.W."/>
            <person name="Preston G.M."/>
            <person name="Zhang X.X."/>
            <person name="Moon C.D."/>
            <person name="Gehrig S.M."/>
            <person name="Godfrey S.A."/>
            <person name="Knight C.G."/>
            <person name="Malone J.G."/>
            <person name="Robinson Z."/>
            <person name="Spiers A.J."/>
            <person name="Harris S."/>
            <person name="Challis G.L."/>
            <person name="Yaxley A.M."/>
            <person name="Harris D."/>
            <person name="Seeger K."/>
            <person name="Murphy L."/>
            <person name="Rutter S."/>
            <person name="Squares R."/>
            <person name="Quail M.A."/>
            <person name="Saunders E."/>
            <person name="Mavromatis K."/>
            <person name="Brettin T.S."/>
            <person name="Bentley S.D."/>
            <person name="Hothersall J."/>
            <person name="Stephens E."/>
            <person name="Thomas C.M."/>
            <person name="Parkhill J."/>
            <person name="Levy S.B."/>
            <person name="Rainey P.B."/>
            <person name="Thomson N.R."/>
        </authorList>
    </citation>
    <scope>NUCLEOTIDE SEQUENCE [LARGE SCALE GENOMIC DNA]</scope>
    <source>
        <strain evidence="1 2">Pf0-1</strain>
    </source>
</reference>
<dbReference type="KEGG" id="pfo:Pfl01_4542"/>